<evidence type="ECO:0000256" key="2">
    <source>
        <dbReference type="ARBA" id="ARBA00023015"/>
    </source>
</evidence>
<evidence type="ECO:0000256" key="4">
    <source>
        <dbReference type="ARBA" id="ARBA00023163"/>
    </source>
</evidence>
<comment type="similarity">
    <text evidence="1">Belongs to the SorC transcriptional regulatory family.</text>
</comment>
<dbReference type="InterPro" id="IPR036388">
    <property type="entry name" value="WH-like_DNA-bd_sf"/>
</dbReference>
<accession>A0ABQ6B4Q5</accession>
<sequence>MTTDNNDADGSFDAALAARICWHYFKEGQTQELIAQQLNLTRKRVNRMLGEARERGLVQITIQRPLGLCSELESRLTNMFGLRHAIVVPSPIGNTDVRVLVGSAAGDYISDHLTPGAALGITWGGTINAAAQSVRRRSGEANRVVLLCGGLAESTSINPYDNASMMARALDARCYYITAPMFAASAELRDLLLVSEPVRSVLAMVPKLDLALLSAIDLTDQSKALEYGVISWNDWRSLRAAGAVGDICGHYLDADGNLVEHSLTARVINPSIKSLQVIPLRVLAAGGASKVSIVRAAIKAGLCNVLITDESAATALVRR</sequence>
<dbReference type="SUPFAM" id="SSF100950">
    <property type="entry name" value="NagB/RpiA/CoA transferase-like"/>
    <property type="match status" value="1"/>
</dbReference>
<dbReference type="Pfam" id="PF04198">
    <property type="entry name" value="Sugar-bind"/>
    <property type="match status" value="1"/>
</dbReference>
<dbReference type="InterPro" id="IPR051054">
    <property type="entry name" value="SorC_transcr_regulators"/>
</dbReference>
<comment type="caution">
    <text evidence="6">The sequence shown here is derived from an EMBL/GenBank/DDBJ whole genome shotgun (WGS) entry which is preliminary data.</text>
</comment>
<dbReference type="Gene3D" id="3.40.50.1360">
    <property type="match status" value="1"/>
</dbReference>
<evidence type="ECO:0000256" key="1">
    <source>
        <dbReference type="ARBA" id="ARBA00010466"/>
    </source>
</evidence>
<keyword evidence="3" id="KW-0238">DNA-binding</keyword>
<dbReference type="Proteomes" id="UP001156905">
    <property type="component" value="Unassembled WGS sequence"/>
</dbReference>
<evidence type="ECO:0000313" key="6">
    <source>
        <dbReference type="EMBL" id="GLR87606.1"/>
    </source>
</evidence>
<evidence type="ECO:0000313" key="7">
    <source>
        <dbReference type="Proteomes" id="UP001156905"/>
    </source>
</evidence>
<keyword evidence="2" id="KW-0805">Transcription regulation</keyword>
<name>A0ABQ6B4Q5_9BRAD</name>
<dbReference type="InterPro" id="IPR007324">
    <property type="entry name" value="Sugar-bd_dom_put"/>
</dbReference>
<dbReference type="PANTHER" id="PTHR34294:SF1">
    <property type="entry name" value="TRANSCRIPTIONAL REGULATOR LSRR"/>
    <property type="match status" value="1"/>
</dbReference>
<feature type="domain" description="Sugar-binding" evidence="5">
    <location>
        <begin position="67"/>
        <end position="317"/>
    </location>
</feature>
<dbReference type="EMBL" id="BSOW01000015">
    <property type="protein sequence ID" value="GLR87606.1"/>
    <property type="molecule type" value="Genomic_DNA"/>
</dbReference>
<gene>
    <name evidence="6" type="ORF">GCM10007857_43170</name>
</gene>
<evidence type="ECO:0000256" key="3">
    <source>
        <dbReference type="ARBA" id="ARBA00023125"/>
    </source>
</evidence>
<dbReference type="RefSeq" id="WP_284268539.1">
    <property type="nucleotide sequence ID" value="NZ_BSOW01000015.1"/>
</dbReference>
<organism evidence="6 7">
    <name type="scientific">Bradyrhizobium iriomotense</name>
    <dbReference type="NCBI Taxonomy" id="441950"/>
    <lineage>
        <taxon>Bacteria</taxon>
        <taxon>Pseudomonadati</taxon>
        <taxon>Pseudomonadota</taxon>
        <taxon>Alphaproteobacteria</taxon>
        <taxon>Hyphomicrobiales</taxon>
        <taxon>Nitrobacteraceae</taxon>
        <taxon>Bradyrhizobium</taxon>
    </lineage>
</organism>
<keyword evidence="4" id="KW-0804">Transcription</keyword>
<keyword evidence="7" id="KW-1185">Reference proteome</keyword>
<dbReference type="Gene3D" id="1.10.10.10">
    <property type="entry name" value="Winged helix-like DNA-binding domain superfamily/Winged helix DNA-binding domain"/>
    <property type="match status" value="1"/>
</dbReference>
<evidence type="ECO:0000259" key="5">
    <source>
        <dbReference type="Pfam" id="PF04198"/>
    </source>
</evidence>
<protein>
    <submittedName>
        <fullName evidence="6">DeoR family transcriptional regulator</fullName>
    </submittedName>
</protein>
<dbReference type="InterPro" id="IPR037171">
    <property type="entry name" value="NagB/RpiA_transferase-like"/>
</dbReference>
<proteinExistence type="inferred from homology"/>
<dbReference type="PANTHER" id="PTHR34294">
    <property type="entry name" value="TRANSCRIPTIONAL REGULATOR-RELATED"/>
    <property type="match status" value="1"/>
</dbReference>
<reference evidence="7" key="1">
    <citation type="journal article" date="2019" name="Int. J. Syst. Evol. Microbiol.">
        <title>The Global Catalogue of Microorganisms (GCM) 10K type strain sequencing project: providing services to taxonomists for standard genome sequencing and annotation.</title>
        <authorList>
            <consortium name="The Broad Institute Genomics Platform"/>
            <consortium name="The Broad Institute Genome Sequencing Center for Infectious Disease"/>
            <person name="Wu L."/>
            <person name="Ma J."/>
        </authorList>
    </citation>
    <scope>NUCLEOTIDE SEQUENCE [LARGE SCALE GENOMIC DNA]</scope>
    <source>
        <strain evidence="7">NBRC 102520</strain>
    </source>
</reference>